<dbReference type="EMBL" id="CAUYUJ010014688">
    <property type="protein sequence ID" value="CAK0844724.1"/>
    <property type="molecule type" value="Genomic_DNA"/>
</dbReference>
<evidence type="ECO:0000256" key="1">
    <source>
        <dbReference type="SAM" id="MobiDB-lite"/>
    </source>
</evidence>
<comment type="caution">
    <text evidence="2">The sequence shown here is derived from an EMBL/GenBank/DDBJ whole genome shotgun (WGS) entry which is preliminary data.</text>
</comment>
<gene>
    <name evidence="2" type="ORF">PCOR1329_LOCUS38752</name>
</gene>
<name>A0ABN9TGU1_9DINO</name>
<protein>
    <submittedName>
        <fullName evidence="2">Uncharacterized protein</fullName>
    </submittedName>
</protein>
<sequence length="92" mass="9646">HHQPWRRAADGHLRAAGRHVRQQRGRLRAGGARLGHGGRGQAVPRRHGGGARGVPRRPRRIVRRRGARLQGRGAGPAAHVGPRPGGGGAAAA</sequence>
<organism evidence="2 3">
    <name type="scientific">Prorocentrum cordatum</name>
    <dbReference type="NCBI Taxonomy" id="2364126"/>
    <lineage>
        <taxon>Eukaryota</taxon>
        <taxon>Sar</taxon>
        <taxon>Alveolata</taxon>
        <taxon>Dinophyceae</taxon>
        <taxon>Prorocentrales</taxon>
        <taxon>Prorocentraceae</taxon>
        <taxon>Prorocentrum</taxon>
    </lineage>
</organism>
<feature type="compositionally biased region" description="Gly residues" evidence="1">
    <location>
        <begin position="83"/>
        <end position="92"/>
    </location>
</feature>
<feature type="compositionally biased region" description="Low complexity" evidence="1">
    <location>
        <begin position="68"/>
        <end position="82"/>
    </location>
</feature>
<evidence type="ECO:0000313" key="2">
    <source>
        <dbReference type="EMBL" id="CAK0844724.1"/>
    </source>
</evidence>
<feature type="compositionally biased region" description="Basic residues" evidence="1">
    <location>
        <begin position="15"/>
        <end position="27"/>
    </location>
</feature>
<feature type="non-terminal residue" evidence="2">
    <location>
        <position position="1"/>
    </location>
</feature>
<reference evidence="2" key="1">
    <citation type="submission" date="2023-10" db="EMBL/GenBank/DDBJ databases">
        <authorList>
            <person name="Chen Y."/>
            <person name="Shah S."/>
            <person name="Dougan E. K."/>
            <person name="Thang M."/>
            <person name="Chan C."/>
        </authorList>
    </citation>
    <scope>NUCLEOTIDE SEQUENCE [LARGE SCALE GENOMIC DNA]</scope>
</reference>
<feature type="compositionally biased region" description="Basic residues" evidence="1">
    <location>
        <begin position="44"/>
        <end position="67"/>
    </location>
</feature>
<keyword evidence="3" id="KW-1185">Reference proteome</keyword>
<dbReference type="Proteomes" id="UP001189429">
    <property type="component" value="Unassembled WGS sequence"/>
</dbReference>
<feature type="non-terminal residue" evidence="2">
    <location>
        <position position="92"/>
    </location>
</feature>
<proteinExistence type="predicted"/>
<evidence type="ECO:0000313" key="3">
    <source>
        <dbReference type="Proteomes" id="UP001189429"/>
    </source>
</evidence>
<accession>A0ABN9TGU1</accession>
<feature type="region of interest" description="Disordered" evidence="1">
    <location>
        <begin position="1"/>
        <end position="92"/>
    </location>
</feature>